<comment type="caution">
    <text evidence="2">The sequence shown here is derived from an EMBL/GenBank/DDBJ whole genome shotgun (WGS) entry which is preliminary data.</text>
</comment>
<dbReference type="EMBL" id="LAZR01000502">
    <property type="protein sequence ID" value="KKN66406.1"/>
    <property type="molecule type" value="Genomic_DNA"/>
</dbReference>
<feature type="compositionally biased region" description="Low complexity" evidence="1">
    <location>
        <begin position="285"/>
        <end position="300"/>
    </location>
</feature>
<name>A0A0F9UYV9_9ZZZZ</name>
<sequence>MAIVKIKVTELFDGDVRWISLVKRGANRLPIKILKAEEEKAMGIDLGAMLFRKRDGQRATPATDELTIAAVVIRKDEKYTDKLIAKVKELGLKVEDKEEDDNVIILKQENWTDDESQMVSMRLNDDVGIILGGNAKKFFDPFSDSMDFDENVSTKGFFPGLAMSMEALMSTVSGIMRNSEKRQDAGGLIESALDAHKSFVMSLTKKLPMVAFKLEDLDGFEIMNKGACTECGKAKAEHETSHDRAAGEGTDFQGCPPGTQRDDKGNCVESAAEEQGHGIIGAGAGAEATTGDDGAAIGATKSPGNPDENNANLSPRADCPAGQHLVDGNCVPMETGATNQPPPPVGTGAGQQGAETGEMLKALTKVTETMQAVTNAITGLTTKVDKLETDSGKSQDRLNSVEEAAKAATKAVEGTALVGTITQPEDLDGMRADRTRKDEAQVKKGFWGNTQMEKMFNADFTADLKE</sequence>
<accession>A0A0F9UYV9</accession>
<protein>
    <submittedName>
        <fullName evidence="2">Uncharacterized protein</fullName>
    </submittedName>
</protein>
<organism evidence="2">
    <name type="scientific">marine sediment metagenome</name>
    <dbReference type="NCBI Taxonomy" id="412755"/>
    <lineage>
        <taxon>unclassified sequences</taxon>
        <taxon>metagenomes</taxon>
        <taxon>ecological metagenomes</taxon>
    </lineage>
</organism>
<feature type="region of interest" description="Disordered" evidence="1">
    <location>
        <begin position="239"/>
        <end position="328"/>
    </location>
</feature>
<gene>
    <name evidence="2" type="ORF">LCGC14_0472280</name>
</gene>
<evidence type="ECO:0000313" key="2">
    <source>
        <dbReference type="EMBL" id="KKN66406.1"/>
    </source>
</evidence>
<reference evidence="2" key="1">
    <citation type="journal article" date="2015" name="Nature">
        <title>Complex archaea that bridge the gap between prokaryotes and eukaryotes.</title>
        <authorList>
            <person name="Spang A."/>
            <person name="Saw J.H."/>
            <person name="Jorgensen S.L."/>
            <person name="Zaremba-Niedzwiedzka K."/>
            <person name="Martijn J."/>
            <person name="Lind A.E."/>
            <person name="van Eijk R."/>
            <person name="Schleper C."/>
            <person name="Guy L."/>
            <person name="Ettema T.J."/>
        </authorList>
    </citation>
    <scope>NUCLEOTIDE SEQUENCE</scope>
</reference>
<dbReference type="AlphaFoldDB" id="A0A0F9UYV9"/>
<evidence type="ECO:0000256" key="1">
    <source>
        <dbReference type="SAM" id="MobiDB-lite"/>
    </source>
</evidence>
<proteinExistence type="predicted"/>